<evidence type="ECO:0000259" key="9">
    <source>
        <dbReference type="PROSITE" id="PS51449"/>
    </source>
</evidence>
<dbReference type="EC" id="2.8.4.4" evidence="8"/>
<dbReference type="InterPro" id="IPR038135">
    <property type="entry name" value="Methylthiotransferase_N_sf"/>
</dbReference>
<evidence type="ECO:0000259" key="10">
    <source>
        <dbReference type="PROSITE" id="PS51918"/>
    </source>
</evidence>
<dbReference type="Gene3D" id="3.80.30.20">
    <property type="entry name" value="tm_1862 like domain"/>
    <property type="match status" value="1"/>
</dbReference>
<dbReference type="SMART" id="SM00729">
    <property type="entry name" value="Elp3"/>
    <property type="match status" value="1"/>
</dbReference>
<keyword evidence="6 8" id="KW-0408">Iron</keyword>
<evidence type="ECO:0000256" key="6">
    <source>
        <dbReference type="ARBA" id="ARBA00023004"/>
    </source>
</evidence>
<dbReference type="PROSITE" id="PS01278">
    <property type="entry name" value="MTTASE_RADICAL"/>
    <property type="match status" value="1"/>
</dbReference>
<feature type="domain" description="MTTase N-terminal" evidence="9">
    <location>
        <begin position="2"/>
        <end position="117"/>
    </location>
</feature>
<feature type="binding site" evidence="8">
    <location>
        <position position="11"/>
    </location>
    <ligand>
        <name>[4Fe-4S] cluster</name>
        <dbReference type="ChEBI" id="CHEBI:49883"/>
        <label>1</label>
    </ligand>
</feature>
<dbReference type="EMBL" id="LT838272">
    <property type="protein sequence ID" value="SMB97171.1"/>
    <property type="molecule type" value="Genomic_DNA"/>
</dbReference>
<dbReference type="InterPro" id="IPR006638">
    <property type="entry name" value="Elp3/MiaA/NifB-like_rSAM"/>
</dbReference>
<dbReference type="SUPFAM" id="SSF102114">
    <property type="entry name" value="Radical SAM enzymes"/>
    <property type="match status" value="1"/>
</dbReference>
<dbReference type="AlphaFoldDB" id="A0A1W1VVP2"/>
<organism evidence="11 12">
    <name type="scientific">Thermanaeromonas toyohensis ToBE</name>
    <dbReference type="NCBI Taxonomy" id="698762"/>
    <lineage>
        <taxon>Bacteria</taxon>
        <taxon>Bacillati</taxon>
        <taxon>Bacillota</taxon>
        <taxon>Clostridia</taxon>
        <taxon>Neomoorellales</taxon>
        <taxon>Neomoorellaceae</taxon>
        <taxon>Thermanaeromonas</taxon>
    </lineage>
</organism>
<sequence>MAKVALLTLGCAKNQVDSEYMMGVLEESDHELVDSLDKAEVVIVNTCSFITPAKEEALEVILEVAQARKGLYPYIIVAGCLAQQHARELFSELPEVSAFIGPGAIPRLAHIIGEVLRGKRVLDVPLAGEENYRGLPRTRLRIGPTAYLKIAEGCNNKCSYCTIPQIKGPYRSRPLEDLLTEARFLISRGAQELVLVAQDTTAYGLDLYGSLALPVLLRELAHLPGVKWLRLLYAYPTRITPELIEVMAEEDKICRYLDLPLQHAHPEILQAMGRPGTLEAARKALSRLKATLPEIALRSTFIVGFPGERETHFRELLNFLEEIRFDWVGAFIFSPEEGTPASRLPGQVPEEIKKARYERLLSHQQHITEEKNLAWVGRETEVLIEGRASLEEGEVLVGRSFRQAPEVDGVIYLKVEKSLGVRPGELVKAKLLAVKNIYDLWGQVLF</sequence>
<keyword evidence="11" id="KW-0689">Ribosomal protein</keyword>
<dbReference type="GO" id="GO:0046872">
    <property type="term" value="F:metal ion binding"/>
    <property type="evidence" value="ECO:0007669"/>
    <property type="project" value="UniProtKB-KW"/>
</dbReference>
<feature type="domain" description="Radical SAM core" evidence="10">
    <location>
        <begin position="140"/>
        <end position="370"/>
    </location>
</feature>
<dbReference type="FunFam" id="3.80.30.20:FF:000001">
    <property type="entry name" value="tRNA-2-methylthio-N(6)-dimethylallyladenosine synthase 2"/>
    <property type="match status" value="1"/>
</dbReference>
<dbReference type="SFLD" id="SFLDF00274">
    <property type="entry name" value="ribosomal_protein_S12_methylth"/>
    <property type="match status" value="1"/>
</dbReference>
<evidence type="ECO:0000313" key="11">
    <source>
        <dbReference type="EMBL" id="SMB97171.1"/>
    </source>
</evidence>
<dbReference type="InterPro" id="IPR012340">
    <property type="entry name" value="NA-bd_OB-fold"/>
</dbReference>
<dbReference type="GO" id="GO:0035599">
    <property type="term" value="F:aspartic acid methylthiotransferase activity"/>
    <property type="evidence" value="ECO:0007669"/>
    <property type="project" value="TreeGrafter"/>
</dbReference>
<keyword evidence="11" id="KW-0687">Ribonucleoprotein</keyword>
<keyword evidence="7 8" id="KW-0411">Iron-sulfur</keyword>
<dbReference type="PROSITE" id="PS51918">
    <property type="entry name" value="RADICAL_SAM"/>
    <property type="match status" value="1"/>
</dbReference>
<proteinExistence type="inferred from homology"/>
<dbReference type="GO" id="GO:0051539">
    <property type="term" value="F:4 iron, 4 sulfur cluster binding"/>
    <property type="evidence" value="ECO:0007669"/>
    <property type="project" value="UniProtKB-UniRule"/>
</dbReference>
<keyword evidence="3 8" id="KW-0808">Transferase</keyword>
<feature type="binding site" evidence="8">
    <location>
        <position position="154"/>
    </location>
    <ligand>
        <name>[4Fe-4S] cluster</name>
        <dbReference type="ChEBI" id="CHEBI:49883"/>
        <label>2</label>
        <note>4Fe-4S-S-AdoMet</note>
    </ligand>
</feature>
<comment type="cofactor">
    <cofactor evidence="8">
        <name>[4Fe-4S] cluster</name>
        <dbReference type="ChEBI" id="CHEBI:49883"/>
    </cofactor>
    <text evidence="8">Binds 2 [4Fe-4S] clusters. One cluster is coordinated with 3 cysteines and an exchangeable S-adenosyl-L-methionine.</text>
</comment>
<dbReference type="InterPro" id="IPR005839">
    <property type="entry name" value="Methylthiotransferase"/>
</dbReference>
<evidence type="ECO:0000256" key="2">
    <source>
        <dbReference type="ARBA" id="ARBA00022490"/>
    </source>
</evidence>
<dbReference type="Pfam" id="PF00919">
    <property type="entry name" value="UPF0004"/>
    <property type="match status" value="1"/>
</dbReference>
<dbReference type="GO" id="GO:0005829">
    <property type="term" value="C:cytosol"/>
    <property type="evidence" value="ECO:0007669"/>
    <property type="project" value="TreeGrafter"/>
</dbReference>
<dbReference type="SFLD" id="SFLDG01061">
    <property type="entry name" value="methylthiotransferase"/>
    <property type="match status" value="1"/>
</dbReference>
<comment type="function">
    <text evidence="8">Catalyzes the methylthiolation of an aspartic acid residue of ribosomal protein uS12.</text>
</comment>
<dbReference type="OrthoDB" id="9805215at2"/>
<dbReference type="PROSITE" id="PS51449">
    <property type="entry name" value="MTTASE_N"/>
    <property type="match status" value="1"/>
</dbReference>
<keyword evidence="1 8" id="KW-0004">4Fe-4S</keyword>
<dbReference type="InterPro" id="IPR058240">
    <property type="entry name" value="rSAM_sf"/>
</dbReference>
<gene>
    <name evidence="8" type="primary">rimO</name>
    <name evidence="11" type="ORF">SAMN00808754_1778</name>
</gene>
<dbReference type="NCBIfam" id="TIGR01125">
    <property type="entry name" value="30S ribosomal protein S12 methylthiotransferase RimO"/>
    <property type="match status" value="1"/>
</dbReference>
<dbReference type="InterPro" id="IPR007197">
    <property type="entry name" value="rSAM"/>
</dbReference>
<name>A0A1W1VVP2_9FIRM</name>
<dbReference type="InterPro" id="IPR002792">
    <property type="entry name" value="TRAM_dom"/>
</dbReference>
<dbReference type="HAMAP" id="MF_01865">
    <property type="entry name" value="MTTase_RimO"/>
    <property type="match status" value="1"/>
</dbReference>
<dbReference type="InterPro" id="IPR005840">
    <property type="entry name" value="Ribosomal_uS12_MeSTrfase_RimO"/>
</dbReference>
<dbReference type="SFLD" id="SFLDG01082">
    <property type="entry name" value="B12-binding_domain_containing"/>
    <property type="match status" value="1"/>
</dbReference>
<dbReference type="RefSeq" id="WP_157109894.1">
    <property type="nucleotide sequence ID" value="NZ_LT838272.1"/>
</dbReference>
<dbReference type="Pfam" id="PF18693">
    <property type="entry name" value="TRAM_2"/>
    <property type="match status" value="1"/>
</dbReference>
<dbReference type="GO" id="GO:0005840">
    <property type="term" value="C:ribosome"/>
    <property type="evidence" value="ECO:0007669"/>
    <property type="project" value="UniProtKB-KW"/>
</dbReference>
<keyword evidence="4 8" id="KW-0949">S-adenosyl-L-methionine</keyword>
<dbReference type="Proteomes" id="UP000192569">
    <property type="component" value="Chromosome I"/>
</dbReference>
<evidence type="ECO:0000256" key="3">
    <source>
        <dbReference type="ARBA" id="ARBA00022679"/>
    </source>
</evidence>
<accession>A0A1W1VVP2</accession>
<feature type="binding site" evidence="8">
    <location>
        <position position="80"/>
    </location>
    <ligand>
        <name>[4Fe-4S] cluster</name>
        <dbReference type="ChEBI" id="CHEBI:49883"/>
        <label>1</label>
    </ligand>
</feature>
<keyword evidence="12" id="KW-1185">Reference proteome</keyword>
<dbReference type="STRING" id="698762.SAMN00808754_1778"/>
<evidence type="ECO:0000256" key="7">
    <source>
        <dbReference type="ARBA" id="ARBA00023014"/>
    </source>
</evidence>
<feature type="binding site" evidence="8">
    <location>
        <position position="47"/>
    </location>
    <ligand>
        <name>[4Fe-4S] cluster</name>
        <dbReference type="ChEBI" id="CHEBI:49883"/>
        <label>1</label>
    </ligand>
</feature>
<keyword evidence="2 8" id="KW-0963">Cytoplasm</keyword>
<feature type="binding site" evidence="8">
    <location>
        <position position="158"/>
    </location>
    <ligand>
        <name>[4Fe-4S] cluster</name>
        <dbReference type="ChEBI" id="CHEBI:49883"/>
        <label>2</label>
        <note>4Fe-4S-S-AdoMet</note>
    </ligand>
</feature>
<reference evidence="11 12" key="1">
    <citation type="submission" date="2017-04" db="EMBL/GenBank/DDBJ databases">
        <authorList>
            <person name="Afonso C.L."/>
            <person name="Miller P.J."/>
            <person name="Scott M.A."/>
            <person name="Spackman E."/>
            <person name="Goraichik I."/>
            <person name="Dimitrov K.M."/>
            <person name="Suarez D.L."/>
            <person name="Swayne D.E."/>
        </authorList>
    </citation>
    <scope>NUCLEOTIDE SEQUENCE [LARGE SCALE GENOMIC DNA]</scope>
    <source>
        <strain evidence="11 12">ToBE</strain>
    </source>
</reference>
<dbReference type="NCBIfam" id="TIGR00089">
    <property type="entry name" value="MiaB/RimO family radical SAM methylthiotransferase"/>
    <property type="match status" value="1"/>
</dbReference>
<dbReference type="InterPro" id="IPR013848">
    <property type="entry name" value="Methylthiotransferase_N"/>
</dbReference>
<keyword evidence="5 8" id="KW-0479">Metal-binding</keyword>
<dbReference type="SFLD" id="SFLDS00029">
    <property type="entry name" value="Radical_SAM"/>
    <property type="match status" value="1"/>
</dbReference>
<evidence type="ECO:0000256" key="5">
    <source>
        <dbReference type="ARBA" id="ARBA00022723"/>
    </source>
</evidence>
<dbReference type="PANTHER" id="PTHR43837:SF1">
    <property type="entry name" value="RIBOSOMAL PROTEIN US12 METHYLTHIOTRANSFERASE RIMO"/>
    <property type="match status" value="1"/>
</dbReference>
<dbReference type="GO" id="GO:0035600">
    <property type="term" value="P:tRNA methylthiolation"/>
    <property type="evidence" value="ECO:0007669"/>
    <property type="project" value="UniProtKB-ARBA"/>
</dbReference>
<comment type="similarity">
    <text evidence="8">Belongs to the methylthiotransferase family. RimO subfamily.</text>
</comment>
<evidence type="ECO:0000256" key="4">
    <source>
        <dbReference type="ARBA" id="ARBA00022691"/>
    </source>
</evidence>
<evidence type="ECO:0000256" key="8">
    <source>
        <dbReference type="HAMAP-Rule" id="MF_01865"/>
    </source>
</evidence>
<feature type="binding site" evidence="8">
    <location>
        <position position="161"/>
    </location>
    <ligand>
        <name>[4Fe-4S] cluster</name>
        <dbReference type="ChEBI" id="CHEBI:49883"/>
        <label>2</label>
        <note>4Fe-4S-S-AdoMet</note>
    </ligand>
</feature>
<comment type="subcellular location">
    <subcellularLocation>
        <location evidence="8">Cytoplasm</location>
    </subcellularLocation>
</comment>
<dbReference type="InterPro" id="IPR023404">
    <property type="entry name" value="rSAM_horseshoe"/>
</dbReference>
<dbReference type="Gene3D" id="2.40.50.140">
    <property type="entry name" value="Nucleic acid-binding proteins"/>
    <property type="match status" value="1"/>
</dbReference>
<dbReference type="PANTHER" id="PTHR43837">
    <property type="entry name" value="RIBOSOMAL PROTEIN S12 METHYLTHIOTRANSFERASE RIMO"/>
    <property type="match status" value="1"/>
</dbReference>
<comment type="catalytic activity">
    <reaction evidence="8">
        <text>L-aspartate(89)-[ribosomal protein uS12]-hydrogen + (sulfur carrier)-SH + AH2 + 2 S-adenosyl-L-methionine = 3-methylsulfanyl-L-aspartate(89)-[ribosomal protein uS12]-hydrogen + (sulfur carrier)-H + 5'-deoxyadenosine + L-methionine + A + S-adenosyl-L-homocysteine + 2 H(+)</text>
        <dbReference type="Rhea" id="RHEA:37087"/>
        <dbReference type="Rhea" id="RHEA-COMP:10460"/>
        <dbReference type="Rhea" id="RHEA-COMP:10461"/>
        <dbReference type="Rhea" id="RHEA-COMP:14737"/>
        <dbReference type="Rhea" id="RHEA-COMP:14739"/>
        <dbReference type="ChEBI" id="CHEBI:13193"/>
        <dbReference type="ChEBI" id="CHEBI:15378"/>
        <dbReference type="ChEBI" id="CHEBI:17319"/>
        <dbReference type="ChEBI" id="CHEBI:17499"/>
        <dbReference type="ChEBI" id="CHEBI:29917"/>
        <dbReference type="ChEBI" id="CHEBI:29961"/>
        <dbReference type="ChEBI" id="CHEBI:57844"/>
        <dbReference type="ChEBI" id="CHEBI:57856"/>
        <dbReference type="ChEBI" id="CHEBI:59789"/>
        <dbReference type="ChEBI" id="CHEBI:64428"/>
        <dbReference type="ChEBI" id="CHEBI:73599"/>
        <dbReference type="EC" id="2.8.4.4"/>
    </reaction>
</comment>
<evidence type="ECO:0000256" key="1">
    <source>
        <dbReference type="ARBA" id="ARBA00022485"/>
    </source>
</evidence>
<evidence type="ECO:0000313" key="12">
    <source>
        <dbReference type="Proteomes" id="UP000192569"/>
    </source>
</evidence>
<dbReference type="Gene3D" id="3.40.50.12160">
    <property type="entry name" value="Methylthiotransferase, N-terminal domain"/>
    <property type="match status" value="1"/>
</dbReference>
<protein>
    <recommendedName>
        <fullName evidence="8">Ribosomal protein uS12 methylthiotransferase RimO</fullName>
        <shortName evidence="8">uS12 MTTase</shortName>
        <shortName evidence="8">uS12 methylthiotransferase</shortName>
        <ecNumber evidence="8">2.8.4.4</ecNumber>
    </recommendedName>
    <alternativeName>
        <fullName evidence="8">Ribosomal protein uS12 (aspartate-C(3))-methylthiotransferase</fullName>
    </alternativeName>
    <alternativeName>
        <fullName evidence="8">Ribosome maturation factor RimO</fullName>
    </alternativeName>
</protein>
<dbReference type="GO" id="GO:0140101">
    <property type="term" value="F:catalytic activity, acting on a tRNA"/>
    <property type="evidence" value="ECO:0007669"/>
    <property type="project" value="UniProtKB-ARBA"/>
</dbReference>
<dbReference type="GO" id="GO:0103039">
    <property type="term" value="F:protein methylthiotransferase activity"/>
    <property type="evidence" value="ECO:0007669"/>
    <property type="project" value="UniProtKB-EC"/>
</dbReference>
<dbReference type="Pfam" id="PF04055">
    <property type="entry name" value="Radical_SAM"/>
    <property type="match status" value="1"/>
</dbReference>
<dbReference type="InterPro" id="IPR020612">
    <property type="entry name" value="Methylthiotransferase_CS"/>
</dbReference>
<dbReference type="CDD" id="cd01335">
    <property type="entry name" value="Radical_SAM"/>
    <property type="match status" value="1"/>
</dbReference>